<gene>
    <name evidence="1" type="ORF">CRG98_033752</name>
</gene>
<dbReference type="Gene3D" id="3.60.15.10">
    <property type="entry name" value="Ribonuclease Z/Hydroxyacylglutathione hydrolase-like"/>
    <property type="match status" value="1"/>
</dbReference>
<keyword evidence="2" id="KW-1185">Reference proteome</keyword>
<dbReference type="PANTHER" id="PTHR23131:SF0">
    <property type="entry name" value="ENDORIBONUCLEASE LACTB2"/>
    <property type="match status" value="1"/>
</dbReference>
<comment type="caution">
    <text evidence="1">The sequence shown here is derived from an EMBL/GenBank/DDBJ whole genome shotgun (WGS) entry which is preliminary data.</text>
</comment>
<dbReference type="AlphaFoldDB" id="A0A2I0IPC3"/>
<dbReference type="InterPro" id="IPR050662">
    <property type="entry name" value="Sec-metab_biosynth-thioest"/>
</dbReference>
<dbReference type="EMBL" id="PGOL01002693">
    <property type="protein sequence ID" value="PKI45854.1"/>
    <property type="molecule type" value="Genomic_DNA"/>
</dbReference>
<evidence type="ECO:0000313" key="2">
    <source>
        <dbReference type="Proteomes" id="UP000233551"/>
    </source>
</evidence>
<sequence>MTDDWNSAYTFVSGSEDICVGGQRLSIIFAPGHTDGHLALLHNSTRSLIVGDHCVGQGSAFLDLYSGASMADYFKTTYKFMELSPHALIPMHGRCFSIERFNRSLGSFAAELDKFEAKSSL</sequence>
<organism evidence="1 2">
    <name type="scientific">Punica granatum</name>
    <name type="common">Pomegranate</name>
    <dbReference type="NCBI Taxonomy" id="22663"/>
    <lineage>
        <taxon>Eukaryota</taxon>
        <taxon>Viridiplantae</taxon>
        <taxon>Streptophyta</taxon>
        <taxon>Embryophyta</taxon>
        <taxon>Tracheophyta</taxon>
        <taxon>Spermatophyta</taxon>
        <taxon>Magnoliopsida</taxon>
        <taxon>eudicotyledons</taxon>
        <taxon>Gunneridae</taxon>
        <taxon>Pentapetalae</taxon>
        <taxon>rosids</taxon>
        <taxon>malvids</taxon>
        <taxon>Myrtales</taxon>
        <taxon>Lythraceae</taxon>
        <taxon>Punica</taxon>
    </lineage>
</organism>
<dbReference type="InterPro" id="IPR036866">
    <property type="entry name" value="RibonucZ/Hydroxyglut_hydro"/>
</dbReference>
<reference evidence="1 2" key="1">
    <citation type="submission" date="2017-11" db="EMBL/GenBank/DDBJ databases">
        <title>De-novo sequencing of pomegranate (Punica granatum L.) genome.</title>
        <authorList>
            <person name="Akparov Z."/>
            <person name="Amiraslanov A."/>
            <person name="Hajiyeva S."/>
            <person name="Abbasov M."/>
            <person name="Kaur K."/>
            <person name="Hamwieh A."/>
            <person name="Solovyev V."/>
            <person name="Salamov A."/>
            <person name="Braich B."/>
            <person name="Kosarev P."/>
            <person name="Mahmoud A."/>
            <person name="Hajiyev E."/>
            <person name="Babayeva S."/>
            <person name="Izzatullayeva V."/>
            <person name="Mammadov A."/>
            <person name="Mammadov A."/>
            <person name="Sharifova S."/>
            <person name="Ojaghi J."/>
            <person name="Eynullazada K."/>
            <person name="Bayramov B."/>
            <person name="Abdulazimova A."/>
            <person name="Shahmuradov I."/>
        </authorList>
    </citation>
    <scope>NUCLEOTIDE SEQUENCE [LARGE SCALE GENOMIC DNA]</scope>
    <source>
        <strain evidence="2">cv. AG2017</strain>
        <tissue evidence="1">Leaf</tissue>
    </source>
</reference>
<dbReference type="PANTHER" id="PTHR23131">
    <property type="entry name" value="ENDORIBONUCLEASE LACTB2"/>
    <property type="match status" value="1"/>
</dbReference>
<evidence type="ECO:0008006" key="3">
    <source>
        <dbReference type="Google" id="ProtNLM"/>
    </source>
</evidence>
<dbReference type="STRING" id="22663.A0A2I0IPC3"/>
<accession>A0A2I0IPC3</accession>
<proteinExistence type="predicted"/>
<dbReference type="Proteomes" id="UP000233551">
    <property type="component" value="Unassembled WGS sequence"/>
</dbReference>
<protein>
    <recommendedName>
        <fullName evidence="3">Metallo-beta-lactamase domain-containing protein</fullName>
    </recommendedName>
</protein>
<name>A0A2I0IPC3_PUNGR</name>
<evidence type="ECO:0000313" key="1">
    <source>
        <dbReference type="EMBL" id="PKI45854.1"/>
    </source>
</evidence>
<dbReference type="SUPFAM" id="SSF56281">
    <property type="entry name" value="Metallo-hydrolase/oxidoreductase"/>
    <property type="match status" value="1"/>
</dbReference>
<dbReference type="GO" id="GO:0009536">
    <property type="term" value="C:plastid"/>
    <property type="evidence" value="ECO:0007669"/>
    <property type="project" value="TreeGrafter"/>
</dbReference>